<evidence type="ECO:0000313" key="7">
    <source>
        <dbReference type="EnsemblMetazoa" id="HelroP188839"/>
    </source>
</evidence>
<dbReference type="EMBL" id="AMQM01001019">
    <property type="status" value="NOT_ANNOTATED_CDS"/>
    <property type="molecule type" value="Genomic_DNA"/>
</dbReference>
<dbReference type="KEGG" id="hro:HELRODRAFT_188839"/>
<feature type="compositionally biased region" description="Polar residues" evidence="4">
    <location>
        <begin position="1133"/>
        <end position="1151"/>
    </location>
</feature>
<feature type="compositionally biased region" description="Low complexity" evidence="4">
    <location>
        <begin position="816"/>
        <end position="827"/>
    </location>
</feature>
<evidence type="ECO:0000256" key="2">
    <source>
        <dbReference type="ARBA" id="ARBA00023054"/>
    </source>
</evidence>
<dbReference type="GO" id="GO:0050808">
    <property type="term" value="P:synapse organization"/>
    <property type="evidence" value="ECO:0000318"/>
    <property type="project" value="GO_Central"/>
</dbReference>
<dbReference type="OrthoDB" id="2132119at2759"/>
<feature type="coiled-coil region" evidence="3">
    <location>
        <begin position="187"/>
        <end position="221"/>
    </location>
</feature>
<dbReference type="InterPro" id="IPR029515">
    <property type="entry name" value="Liprin"/>
</dbReference>
<reference evidence="7" key="3">
    <citation type="submission" date="2015-06" db="UniProtKB">
        <authorList>
            <consortium name="EnsemblMetazoa"/>
        </authorList>
    </citation>
    <scope>IDENTIFICATION</scope>
</reference>
<dbReference type="Pfam" id="PF00536">
    <property type="entry name" value="SAM_1"/>
    <property type="match status" value="1"/>
</dbReference>
<dbReference type="eggNOG" id="KOG0249">
    <property type="taxonomic scope" value="Eukaryota"/>
</dbReference>
<feature type="region of interest" description="Disordered" evidence="4">
    <location>
        <begin position="681"/>
        <end position="714"/>
    </location>
</feature>
<dbReference type="PANTHER" id="PTHR12587">
    <property type="entry name" value="LAR INTERACTING PROTEIN LIP -RELATED PROTEIN"/>
    <property type="match status" value="1"/>
</dbReference>
<gene>
    <name evidence="7" type="primary">20211045</name>
    <name evidence="6" type="ORF">HELRODRAFT_188839</name>
</gene>
<dbReference type="Pfam" id="PF25526">
    <property type="entry name" value="LIP-1"/>
    <property type="match status" value="2"/>
</dbReference>
<dbReference type="GO" id="GO:0048786">
    <property type="term" value="C:presynaptic active zone"/>
    <property type="evidence" value="ECO:0000318"/>
    <property type="project" value="GO_Central"/>
</dbReference>
<dbReference type="InterPro" id="IPR013761">
    <property type="entry name" value="SAM/pointed_sf"/>
</dbReference>
<dbReference type="STRING" id="6412.T1FQE8"/>
<evidence type="ECO:0000313" key="6">
    <source>
        <dbReference type="EMBL" id="ESN98624.1"/>
    </source>
</evidence>
<keyword evidence="1" id="KW-0677">Repeat</keyword>
<organism evidence="7 8">
    <name type="scientific">Helobdella robusta</name>
    <name type="common">Californian leech</name>
    <dbReference type="NCBI Taxonomy" id="6412"/>
    <lineage>
        <taxon>Eukaryota</taxon>
        <taxon>Metazoa</taxon>
        <taxon>Spiralia</taxon>
        <taxon>Lophotrochozoa</taxon>
        <taxon>Annelida</taxon>
        <taxon>Clitellata</taxon>
        <taxon>Hirudinea</taxon>
        <taxon>Rhynchobdellida</taxon>
        <taxon>Glossiphoniidae</taxon>
        <taxon>Helobdella</taxon>
    </lineage>
</organism>
<dbReference type="InParanoid" id="T1FQE8"/>
<keyword evidence="2 3" id="KW-0175">Coiled coil</keyword>
<evidence type="ECO:0000259" key="5">
    <source>
        <dbReference type="PROSITE" id="PS50105"/>
    </source>
</evidence>
<reference evidence="8" key="1">
    <citation type="submission" date="2012-12" db="EMBL/GenBank/DDBJ databases">
        <authorList>
            <person name="Hellsten U."/>
            <person name="Grimwood J."/>
            <person name="Chapman J.A."/>
            <person name="Shapiro H."/>
            <person name="Aerts A."/>
            <person name="Otillar R.P."/>
            <person name="Terry A.Y."/>
            <person name="Boore J.L."/>
            <person name="Simakov O."/>
            <person name="Marletaz F."/>
            <person name="Cho S.-J."/>
            <person name="Edsinger-Gonzales E."/>
            <person name="Havlak P."/>
            <person name="Kuo D.-H."/>
            <person name="Larsson T."/>
            <person name="Lv J."/>
            <person name="Arendt D."/>
            <person name="Savage R."/>
            <person name="Osoegawa K."/>
            <person name="de Jong P."/>
            <person name="Lindberg D.R."/>
            <person name="Seaver E.C."/>
            <person name="Weisblat D.A."/>
            <person name="Putnam N.H."/>
            <person name="Grigoriev I.V."/>
            <person name="Rokhsar D.S."/>
        </authorList>
    </citation>
    <scope>NUCLEOTIDE SEQUENCE</scope>
</reference>
<feature type="compositionally biased region" description="Low complexity" evidence="4">
    <location>
        <begin position="646"/>
        <end position="656"/>
    </location>
</feature>
<dbReference type="Pfam" id="PF07647">
    <property type="entry name" value="SAM_2"/>
    <property type="match status" value="1"/>
</dbReference>
<dbReference type="AlphaFoldDB" id="T1FQE8"/>
<evidence type="ECO:0000256" key="3">
    <source>
        <dbReference type="SAM" id="Coils"/>
    </source>
</evidence>
<dbReference type="CTD" id="20211045"/>
<dbReference type="EnsemblMetazoa" id="HelroT188839">
    <property type="protein sequence ID" value="HelroP188839"/>
    <property type="gene ID" value="HelroG188839"/>
</dbReference>
<proteinExistence type="predicted"/>
<keyword evidence="8" id="KW-1185">Reference proteome</keyword>
<dbReference type="InterPro" id="IPR037621">
    <property type="entry name" value="LIP-1_SAM_2"/>
</dbReference>
<feature type="domain" description="SAM" evidence="5">
    <location>
        <begin position="968"/>
        <end position="1025"/>
    </location>
</feature>
<feature type="domain" description="SAM" evidence="5">
    <location>
        <begin position="888"/>
        <end position="941"/>
    </location>
</feature>
<dbReference type="HOGENOM" id="CLU_006923_0_0_1"/>
<name>T1FQE8_HELRO</name>
<dbReference type="Gene3D" id="1.10.150.50">
    <property type="entry name" value="Transcription Factor, Ets-1"/>
    <property type="match status" value="3"/>
</dbReference>
<dbReference type="InterPro" id="IPR001660">
    <property type="entry name" value="SAM"/>
</dbReference>
<dbReference type="GeneID" id="20211045"/>
<evidence type="ECO:0000313" key="8">
    <source>
        <dbReference type="Proteomes" id="UP000015101"/>
    </source>
</evidence>
<dbReference type="Proteomes" id="UP000015101">
    <property type="component" value="Unassembled WGS sequence"/>
</dbReference>
<protein>
    <recommendedName>
        <fullName evidence="5">SAM domain-containing protein</fullName>
    </recommendedName>
</protein>
<reference evidence="6 8" key="2">
    <citation type="journal article" date="2013" name="Nature">
        <title>Insights into bilaterian evolution from three spiralian genomes.</title>
        <authorList>
            <person name="Simakov O."/>
            <person name="Marletaz F."/>
            <person name="Cho S.J."/>
            <person name="Edsinger-Gonzales E."/>
            <person name="Havlak P."/>
            <person name="Hellsten U."/>
            <person name="Kuo D.H."/>
            <person name="Larsson T."/>
            <person name="Lv J."/>
            <person name="Arendt D."/>
            <person name="Savage R."/>
            <person name="Osoegawa K."/>
            <person name="de Jong P."/>
            <person name="Grimwood J."/>
            <person name="Chapman J.A."/>
            <person name="Shapiro H."/>
            <person name="Aerts A."/>
            <person name="Otillar R.P."/>
            <person name="Terry A.Y."/>
            <person name="Boore J.L."/>
            <person name="Grigoriev I.V."/>
            <person name="Lindberg D.R."/>
            <person name="Seaver E.C."/>
            <person name="Weisblat D.A."/>
            <person name="Putnam N.H."/>
            <person name="Rokhsar D.S."/>
        </authorList>
    </citation>
    <scope>NUCLEOTIDE SEQUENCE</scope>
</reference>
<evidence type="ECO:0000256" key="4">
    <source>
        <dbReference type="SAM" id="MobiDB-lite"/>
    </source>
</evidence>
<feature type="coiled-coil region" evidence="3">
    <location>
        <begin position="386"/>
        <end position="420"/>
    </location>
</feature>
<dbReference type="InterPro" id="IPR057892">
    <property type="entry name" value="LIP-1_CC2"/>
</dbReference>
<dbReference type="PANTHER" id="PTHR12587:SF20">
    <property type="entry name" value="LIPRIN-ALPHA, ISOFORM E"/>
    <property type="match status" value="1"/>
</dbReference>
<dbReference type="SMART" id="SM00454">
    <property type="entry name" value="SAM"/>
    <property type="match status" value="3"/>
</dbReference>
<feature type="coiled-coil region" evidence="3">
    <location>
        <begin position="290"/>
        <end position="359"/>
    </location>
</feature>
<accession>T1FQE8</accession>
<feature type="region of interest" description="Disordered" evidence="4">
    <location>
        <begin position="753"/>
        <end position="840"/>
    </location>
</feature>
<dbReference type="EMBL" id="KB097143">
    <property type="protein sequence ID" value="ESN98624.1"/>
    <property type="molecule type" value="Genomic_DNA"/>
</dbReference>
<evidence type="ECO:0000256" key="1">
    <source>
        <dbReference type="ARBA" id="ARBA00022737"/>
    </source>
</evidence>
<feature type="region of interest" description="Disordered" evidence="4">
    <location>
        <begin position="1122"/>
        <end position="1151"/>
    </location>
</feature>
<feature type="compositionally biased region" description="Low complexity" evidence="4">
    <location>
        <begin position="753"/>
        <end position="784"/>
    </location>
</feature>
<dbReference type="SUPFAM" id="SSF47769">
    <property type="entry name" value="SAM/Pointed domain"/>
    <property type="match status" value="3"/>
</dbReference>
<feature type="coiled-coil region" evidence="3">
    <location>
        <begin position="45"/>
        <end position="143"/>
    </location>
</feature>
<sequence>MCDVLPTISEDGPALLMSESNRGGSNGTGAGYIDDEECSSGEDNVHDLELMIENMTDEREKLLESLNKTQDELSSANIELQELRRERDALTKQLYSNQPQEVVSLCKEVTLLQEQVLEKDEEISELKAERSNTKLLLEHLECLVARHEKSLRMTVVKRQSAASGGVSSEVEVLKALKSLFEHHKALDEKLRQRLKIAMERIVQLEEELMYANNELFQYREMEFKMKGSTDNDEESTANSTSLQENNKKRISLLMEKQESIELTMCRSQIVDLRSKITSLNEDLLFWQKESTKQQEINKKLENDIKECNAQKEDQEERISTLEKRYTNIQRECSSLQEDNNQLMDQLDAKTTLVKMLEEKLQSLNAPPTSTSLSSLSKSNTGLAEDKASLLSKISNLEMQVDELNQELERARHRDRLSEEHNNRLSSTVDRLLSESNERLQMHLKERIKVLEEKNRVTEDLEQSKKSIIDLENQKDSMQKQIDQLMKEVKSLTEKNSQPMKVEASAPGDFAFYLFPKSRWTEFSDPQHVQPAVSVSSRSMQLAQDVVSGGGCVGELDGADIIDDSAHSVAKLLQDQLDAINNEISSNDSKQQFTDHQQSALTSLSAATSASAAVATATSAAVDKSPSLSNHSGSNLFAGSGGGGDGSSSSPTPSPRSTWRDKQYPPLDLSNEELIILDQGVSAAQPSSHPHQHLTTTSPSPSITEFYESNQDQSREAWSSSNSYMYMMNQNSTVTQPILRTLDNQQQLQQLSNNTLHRQQQQQLQQQQQQQQQQHNSSSSSSQDSLFKSQMNKKKKPGIKVSLGRIFSASKKKYKGQQQQQQQQQLLQAAGGVSGAGDQDTSIMETLDIPGILPSEFDRRKKKKQELLDEAMKAETPFGMWNGPTILWIGMPAWYVAACKANVKSGAIMSALSDQEIQREIGISNPLHRLKLRLAIQEMVNITSPSAPKLSKQPLTAIGEMSHEWIGNEWLPSLGLPQYRTTFMECLVDTRMLDHLTKKDLCNHLKMVDGFHRTSLQYGVACLKRLNYDKEELSRRKSQAALNPKELEVWTNEHVIQWLQSIGLKEYSSNLVESGVHGSLLAYDTSFDHNCFAMMLQIPTSNVQARRLLYKEFDNILSIGSDRRLSDSTSLDSVNPQPTRRGLHNNSHNNIA</sequence>
<feature type="coiled-coil region" evidence="3">
    <location>
        <begin position="453"/>
        <end position="494"/>
    </location>
</feature>
<dbReference type="PROSITE" id="PS50105">
    <property type="entry name" value="SAM_DOMAIN"/>
    <property type="match status" value="3"/>
</dbReference>
<feature type="region of interest" description="Disordered" evidence="4">
    <location>
        <begin position="620"/>
        <end position="664"/>
    </location>
</feature>
<dbReference type="CDD" id="cd09565">
    <property type="entry name" value="SAM_liprin-alpha1_2_3_4_repeat2"/>
    <property type="match status" value="1"/>
</dbReference>
<feature type="domain" description="SAM" evidence="5">
    <location>
        <begin position="1049"/>
        <end position="1118"/>
    </location>
</feature>
<dbReference type="RefSeq" id="XP_009022630.1">
    <property type="nucleotide sequence ID" value="XM_009024382.1"/>
</dbReference>